<dbReference type="AlphaFoldDB" id="A0A7W5HA53"/>
<evidence type="ECO:0000313" key="1">
    <source>
        <dbReference type="EMBL" id="MBB3210756.1"/>
    </source>
</evidence>
<organism evidence="1 2">
    <name type="scientific">Aporhodopirellula rubra</name>
    <dbReference type="NCBI Taxonomy" id="980271"/>
    <lineage>
        <taxon>Bacteria</taxon>
        <taxon>Pseudomonadati</taxon>
        <taxon>Planctomycetota</taxon>
        <taxon>Planctomycetia</taxon>
        <taxon>Pirellulales</taxon>
        <taxon>Pirellulaceae</taxon>
        <taxon>Aporhodopirellula</taxon>
    </lineage>
</organism>
<comment type="caution">
    <text evidence="1">The sequence shown here is derived from an EMBL/GenBank/DDBJ whole genome shotgun (WGS) entry which is preliminary data.</text>
</comment>
<gene>
    <name evidence="1" type="ORF">FHS27_006604</name>
</gene>
<dbReference type="EMBL" id="JACHXU010000069">
    <property type="protein sequence ID" value="MBB3210756.1"/>
    <property type="molecule type" value="Genomic_DNA"/>
</dbReference>
<dbReference type="RefSeq" id="WP_184310272.1">
    <property type="nucleotide sequence ID" value="NZ_JACHXU010000069.1"/>
</dbReference>
<proteinExistence type="predicted"/>
<protein>
    <submittedName>
        <fullName evidence="1">Uncharacterized protein</fullName>
    </submittedName>
</protein>
<name>A0A7W5HA53_9BACT</name>
<evidence type="ECO:0000313" key="2">
    <source>
        <dbReference type="Proteomes" id="UP000536179"/>
    </source>
</evidence>
<dbReference type="Proteomes" id="UP000536179">
    <property type="component" value="Unassembled WGS sequence"/>
</dbReference>
<sequence>MNPSLHNLPAELPDGWFVTPSDRAALLATELARELPSGHLLDGLALDVVAHRDGTDDILCRQRNHPNRFIVVHLTWLGRTEVNAAHPAVEVSGTFDEFLAYERDINAE</sequence>
<keyword evidence="2" id="KW-1185">Reference proteome</keyword>
<accession>A0A7W5HA53</accession>
<reference evidence="1 2" key="1">
    <citation type="submission" date="2020-08" db="EMBL/GenBank/DDBJ databases">
        <title>Genomic Encyclopedia of Type Strains, Phase III (KMG-III): the genomes of soil and plant-associated and newly described type strains.</title>
        <authorList>
            <person name="Whitman W."/>
        </authorList>
    </citation>
    <scope>NUCLEOTIDE SEQUENCE [LARGE SCALE GENOMIC DNA]</scope>
    <source>
        <strain evidence="1 2">CECT 8075</strain>
    </source>
</reference>